<feature type="region of interest" description="Disordered" evidence="1">
    <location>
        <begin position="328"/>
        <end position="406"/>
    </location>
</feature>
<protein>
    <submittedName>
        <fullName evidence="2">Uncharacterized protein</fullName>
    </submittedName>
</protein>
<dbReference type="Proteomes" id="UP000053558">
    <property type="component" value="Unassembled WGS sequence"/>
</dbReference>
<feature type="region of interest" description="Disordered" evidence="1">
    <location>
        <begin position="69"/>
        <end position="103"/>
    </location>
</feature>
<evidence type="ECO:0000256" key="1">
    <source>
        <dbReference type="SAM" id="MobiDB-lite"/>
    </source>
</evidence>
<sequence length="541" mass="57926">MPSLFDQLDRLTAVSRSIITTNAVFSEPDRARGGPFTRAVLDTPLGDLIRDVDASEMGLFTLQRPVHAAASDSEARPPEVGRVAFPGATPLRRPPPGRGRGEMGMGAGGVGKARGEYEPEVYARAALKYLDRYQSIRPMPRARAQVVAILESLAEARENIKNLSATLEQVTQAGPSSSTFQASSIAEEEKNIQDLHQRIAELRKRKEALLNKSQPAPPRTKRREPPTPKPQPAENAQEDAFWLTPAAPARILRFTENLISDDVDLSKEMPDTSFMSPAGAGASVVPHLQRTSILPSELTSAQERSFDFTHHSLVAGDEEEVENILGANEAADDSVVGAAEEAEEEDDEDEDAGDATVVLSKAPELASEPAQSEPEPEAQPSEPSSDAEPPAAGSGKRRKKRSDPQMDRIAAKIWASMGETIMPGNNYDPSGVKGPTPPTGPETFEYLTSLSSESPAPSSPTSSSISSLAPGGPGGGAPTTQQVHIAFLLTALLGEDRYCMPLPRLKEALGSRGTRALYSCVAKKLVRIDRGGGEQIVMFDL</sequence>
<evidence type="ECO:0000313" key="3">
    <source>
        <dbReference type="Proteomes" id="UP000053558"/>
    </source>
</evidence>
<feature type="compositionally biased region" description="Low complexity" evidence="1">
    <location>
        <begin position="447"/>
        <end position="470"/>
    </location>
</feature>
<keyword evidence="3" id="KW-1185">Reference proteome</keyword>
<dbReference type="OrthoDB" id="3262547at2759"/>
<reference evidence="3" key="1">
    <citation type="journal article" date="2012" name="Science">
        <title>The Paleozoic origin of enzymatic lignin decomposition reconstructed from 31 fungal genomes.</title>
        <authorList>
            <person name="Floudas D."/>
            <person name="Binder M."/>
            <person name="Riley R."/>
            <person name="Barry K."/>
            <person name="Blanchette R.A."/>
            <person name="Henrissat B."/>
            <person name="Martinez A.T."/>
            <person name="Otillar R."/>
            <person name="Spatafora J.W."/>
            <person name="Yadav J.S."/>
            <person name="Aerts A."/>
            <person name="Benoit I."/>
            <person name="Boyd A."/>
            <person name="Carlson A."/>
            <person name="Copeland A."/>
            <person name="Coutinho P.M."/>
            <person name="de Vries R.P."/>
            <person name="Ferreira P."/>
            <person name="Findley K."/>
            <person name="Foster B."/>
            <person name="Gaskell J."/>
            <person name="Glotzer D."/>
            <person name="Gorecki P."/>
            <person name="Heitman J."/>
            <person name="Hesse C."/>
            <person name="Hori C."/>
            <person name="Igarashi K."/>
            <person name="Jurgens J.A."/>
            <person name="Kallen N."/>
            <person name="Kersten P."/>
            <person name="Kohler A."/>
            <person name="Kuees U."/>
            <person name="Kumar T.K.A."/>
            <person name="Kuo A."/>
            <person name="LaButti K."/>
            <person name="Larrondo L.F."/>
            <person name="Lindquist E."/>
            <person name="Ling A."/>
            <person name="Lombard V."/>
            <person name="Lucas S."/>
            <person name="Lundell T."/>
            <person name="Martin R."/>
            <person name="McLaughlin D.J."/>
            <person name="Morgenstern I."/>
            <person name="Morin E."/>
            <person name="Murat C."/>
            <person name="Nagy L.G."/>
            <person name="Nolan M."/>
            <person name="Ohm R.A."/>
            <person name="Patyshakuliyeva A."/>
            <person name="Rokas A."/>
            <person name="Ruiz-Duenas F.J."/>
            <person name="Sabat G."/>
            <person name="Salamov A."/>
            <person name="Samejima M."/>
            <person name="Schmutz J."/>
            <person name="Slot J.C."/>
            <person name="St John F."/>
            <person name="Stenlid J."/>
            <person name="Sun H."/>
            <person name="Sun S."/>
            <person name="Syed K."/>
            <person name="Tsang A."/>
            <person name="Wiebenga A."/>
            <person name="Young D."/>
            <person name="Pisabarro A."/>
            <person name="Eastwood D.C."/>
            <person name="Martin F."/>
            <person name="Cullen D."/>
            <person name="Grigoriev I.V."/>
            <person name="Hibbett D.S."/>
        </authorList>
    </citation>
    <scope>NUCLEOTIDE SEQUENCE [LARGE SCALE GENOMIC DNA]</scope>
    <source>
        <strain evidence="3">RWD-64-598 SS2</strain>
    </source>
</reference>
<feature type="region of interest" description="Disordered" evidence="1">
    <location>
        <begin position="208"/>
        <end position="240"/>
    </location>
</feature>
<feature type="region of interest" description="Disordered" evidence="1">
    <location>
        <begin position="425"/>
        <end position="478"/>
    </location>
</feature>
<name>A0A5M3MVS3_CONPW</name>
<gene>
    <name evidence="2" type="ORF">CONPUDRAFT_164227</name>
</gene>
<dbReference type="RefSeq" id="XP_007767060.1">
    <property type="nucleotide sequence ID" value="XM_007768870.1"/>
</dbReference>
<evidence type="ECO:0000313" key="2">
    <source>
        <dbReference type="EMBL" id="EIW83249.1"/>
    </source>
</evidence>
<dbReference type="EMBL" id="JH711576">
    <property type="protein sequence ID" value="EIW83249.1"/>
    <property type="molecule type" value="Genomic_DNA"/>
</dbReference>
<dbReference type="OMA" id="IMPGHPY"/>
<dbReference type="AlphaFoldDB" id="A0A5M3MVS3"/>
<feature type="compositionally biased region" description="Low complexity" evidence="1">
    <location>
        <begin position="362"/>
        <end position="392"/>
    </location>
</feature>
<comment type="caution">
    <text evidence="2">The sequence shown here is derived from an EMBL/GenBank/DDBJ whole genome shotgun (WGS) entry which is preliminary data.</text>
</comment>
<organism evidence="2 3">
    <name type="scientific">Coniophora puteana (strain RWD-64-598)</name>
    <name type="common">Brown rot fungus</name>
    <dbReference type="NCBI Taxonomy" id="741705"/>
    <lineage>
        <taxon>Eukaryota</taxon>
        <taxon>Fungi</taxon>
        <taxon>Dikarya</taxon>
        <taxon>Basidiomycota</taxon>
        <taxon>Agaricomycotina</taxon>
        <taxon>Agaricomycetes</taxon>
        <taxon>Agaricomycetidae</taxon>
        <taxon>Boletales</taxon>
        <taxon>Coniophorineae</taxon>
        <taxon>Coniophoraceae</taxon>
        <taxon>Coniophora</taxon>
    </lineage>
</organism>
<feature type="compositionally biased region" description="Acidic residues" evidence="1">
    <location>
        <begin position="340"/>
        <end position="353"/>
    </location>
</feature>
<accession>A0A5M3MVS3</accession>
<dbReference type="KEGG" id="cput:CONPUDRAFT_164227"/>
<proteinExistence type="predicted"/>
<dbReference type="GeneID" id="19205077"/>